<proteinExistence type="predicted"/>
<evidence type="ECO:0000313" key="2">
    <source>
        <dbReference type="EMBL" id="ETY72122.1"/>
    </source>
</evidence>
<evidence type="ECO:0000256" key="1">
    <source>
        <dbReference type="SAM" id="MobiDB-lite"/>
    </source>
</evidence>
<sequence length="268" mass="29528">MEATQCGIVPSMGLPKPESGTTEEVHDMGGICNGDDGGKCKGGYEYDLRSRIQEPRSSEAGVGERLMSFSERELDDTGRLLRERCREGGMCDAIRAYLQNPLDHWMDALRCGEGLGRTDMAAFAVGMNRTLAIRDALLISIILDEERCPREFLLDFASRPMLPRNARRLEKLLSESFHDAAAHPDMKRCSRGIGTLFDIIEAVPESYHVQPLAVIGYVLWWLGDDRAMLCAMRALAIDEGCSLAAIVCSAVHRHVGPAWIGETTGDTP</sequence>
<protein>
    <recommendedName>
        <fullName evidence="4">DUF4192 family protein</fullName>
    </recommendedName>
</protein>
<name>W4NAM8_9BIFI</name>
<comment type="caution">
    <text evidence="2">The sequence shown here is derived from an EMBL/GenBank/DDBJ whole genome shotgun (WGS) entry which is preliminary data.</text>
</comment>
<accession>W4NAM8</accession>
<dbReference type="AlphaFoldDB" id="W4NAM8"/>
<dbReference type="PATRIC" id="fig|1435051.3.peg.126"/>
<dbReference type="eggNOG" id="ENOG5031Y4U">
    <property type="taxonomic scope" value="Bacteria"/>
</dbReference>
<gene>
    <name evidence="2" type="ORF">BMOU_0132</name>
</gene>
<organism evidence="2 3">
    <name type="scientific">Bifidobacterium moukalabense DSM 27321</name>
    <dbReference type="NCBI Taxonomy" id="1435051"/>
    <lineage>
        <taxon>Bacteria</taxon>
        <taxon>Bacillati</taxon>
        <taxon>Actinomycetota</taxon>
        <taxon>Actinomycetes</taxon>
        <taxon>Bifidobacteriales</taxon>
        <taxon>Bifidobacteriaceae</taxon>
        <taxon>Bifidobacterium</taxon>
    </lineage>
</organism>
<reference evidence="2 3" key="1">
    <citation type="journal article" date="2014" name="Genome Announc.">
        <title>The Genome Sequence of Bifidobacterium moukalabense DSM 27321 Highlights the Close Phylogenetic Relatedness with the Bifidobacterium dentium Taxon.</title>
        <authorList>
            <person name="Lugli G.A."/>
            <person name="Duranti S."/>
            <person name="Milani C."/>
            <person name="Turroni F."/>
            <person name="Viappiani A."/>
            <person name="Mangifesta M."/>
            <person name="van Sinderen D."/>
            <person name="Ventura M."/>
        </authorList>
    </citation>
    <scope>NUCLEOTIDE SEQUENCE [LARGE SCALE GENOMIC DNA]</scope>
    <source>
        <strain evidence="2 3">DSM 27321</strain>
    </source>
</reference>
<feature type="region of interest" description="Disordered" evidence="1">
    <location>
        <begin position="1"/>
        <end position="24"/>
    </location>
</feature>
<dbReference type="Proteomes" id="UP000019155">
    <property type="component" value="Unassembled WGS sequence"/>
</dbReference>
<keyword evidence="3" id="KW-1185">Reference proteome</keyword>
<evidence type="ECO:0000313" key="3">
    <source>
        <dbReference type="Proteomes" id="UP000019155"/>
    </source>
</evidence>
<dbReference type="EMBL" id="AZMV01000001">
    <property type="protein sequence ID" value="ETY72122.1"/>
    <property type="molecule type" value="Genomic_DNA"/>
</dbReference>
<evidence type="ECO:0008006" key="4">
    <source>
        <dbReference type="Google" id="ProtNLM"/>
    </source>
</evidence>
<dbReference type="STRING" id="1435051.BMOU_0132"/>